<dbReference type="CDD" id="cd07302">
    <property type="entry name" value="CHD"/>
    <property type="match status" value="1"/>
</dbReference>
<reference evidence="4 5" key="1">
    <citation type="journal article" date="2019" name="Nat. Microbiol.">
        <title>Mediterranean grassland soil C-N compound turnover is dependent on rainfall and depth, and is mediated by genomically divergent microorganisms.</title>
        <authorList>
            <person name="Diamond S."/>
            <person name="Andeer P.F."/>
            <person name="Li Z."/>
            <person name="Crits-Christoph A."/>
            <person name="Burstein D."/>
            <person name="Anantharaman K."/>
            <person name="Lane K.R."/>
            <person name="Thomas B.C."/>
            <person name="Pan C."/>
            <person name="Northen T.R."/>
            <person name="Banfield J.F."/>
        </authorList>
    </citation>
    <scope>NUCLEOTIDE SEQUENCE [LARGE SCALE GENOMIC DNA]</scope>
    <source>
        <strain evidence="4">NP_4</strain>
    </source>
</reference>
<dbReference type="InterPro" id="IPR027417">
    <property type="entry name" value="P-loop_NTPase"/>
</dbReference>
<dbReference type="Pfam" id="PF13191">
    <property type="entry name" value="AAA_16"/>
    <property type="match status" value="1"/>
</dbReference>
<dbReference type="SUPFAM" id="SSF52540">
    <property type="entry name" value="P-loop containing nucleoside triphosphate hydrolases"/>
    <property type="match status" value="1"/>
</dbReference>
<dbReference type="SMART" id="SM00028">
    <property type="entry name" value="TPR"/>
    <property type="match status" value="8"/>
</dbReference>
<dbReference type="SMART" id="SM00044">
    <property type="entry name" value="CYCc"/>
    <property type="match status" value="1"/>
</dbReference>
<dbReference type="InterPro" id="IPR011990">
    <property type="entry name" value="TPR-like_helical_dom_sf"/>
</dbReference>
<evidence type="ECO:0000256" key="2">
    <source>
        <dbReference type="ARBA" id="ARBA00022840"/>
    </source>
</evidence>
<evidence type="ECO:0000259" key="3">
    <source>
        <dbReference type="PROSITE" id="PS50125"/>
    </source>
</evidence>
<dbReference type="GO" id="GO:0005737">
    <property type="term" value="C:cytoplasm"/>
    <property type="evidence" value="ECO:0007669"/>
    <property type="project" value="TreeGrafter"/>
</dbReference>
<dbReference type="InterPro" id="IPR025874">
    <property type="entry name" value="DZR"/>
</dbReference>
<dbReference type="PROSITE" id="PS50125">
    <property type="entry name" value="GUANYLATE_CYCLASE_2"/>
    <property type="match status" value="1"/>
</dbReference>
<evidence type="ECO:0000313" key="4">
    <source>
        <dbReference type="EMBL" id="TMJ06104.1"/>
    </source>
</evidence>
<dbReference type="PANTHER" id="PTHR16305">
    <property type="entry name" value="TESTICULAR SOLUBLE ADENYLYL CYCLASE"/>
    <property type="match status" value="1"/>
</dbReference>
<dbReference type="SUPFAM" id="SSF48452">
    <property type="entry name" value="TPR-like"/>
    <property type="match status" value="2"/>
</dbReference>
<dbReference type="InterPro" id="IPR001054">
    <property type="entry name" value="A/G_cyclase"/>
</dbReference>
<dbReference type="SUPFAM" id="SSF55073">
    <property type="entry name" value="Nucleotide cyclase"/>
    <property type="match status" value="1"/>
</dbReference>
<dbReference type="AlphaFoldDB" id="A0A537LDJ7"/>
<dbReference type="PANTHER" id="PTHR16305:SF28">
    <property type="entry name" value="GUANYLATE CYCLASE DOMAIN-CONTAINING PROTEIN"/>
    <property type="match status" value="1"/>
</dbReference>
<dbReference type="Proteomes" id="UP000319353">
    <property type="component" value="Unassembled WGS sequence"/>
</dbReference>
<evidence type="ECO:0000256" key="1">
    <source>
        <dbReference type="ARBA" id="ARBA00022741"/>
    </source>
</evidence>
<dbReference type="InterPro" id="IPR019734">
    <property type="entry name" value="TPR_rpt"/>
</dbReference>
<keyword evidence="2" id="KW-0067">ATP-binding</keyword>
<dbReference type="Pfam" id="PF00211">
    <property type="entry name" value="Guanylate_cyc"/>
    <property type="match status" value="1"/>
</dbReference>
<dbReference type="EMBL" id="VBAL01000019">
    <property type="protein sequence ID" value="TMJ06104.1"/>
    <property type="molecule type" value="Genomic_DNA"/>
</dbReference>
<name>A0A537LDJ7_9BACT</name>
<evidence type="ECO:0000313" key="5">
    <source>
        <dbReference type="Proteomes" id="UP000319353"/>
    </source>
</evidence>
<dbReference type="InterPro" id="IPR041664">
    <property type="entry name" value="AAA_16"/>
</dbReference>
<dbReference type="InterPro" id="IPR029787">
    <property type="entry name" value="Nucleotide_cyclase"/>
</dbReference>
<organism evidence="4 5">
    <name type="scientific">Candidatus Segetimicrobium genomatis</name>
    <dbReference type="NCBI Taxonomy" id="2569760"/>
    <lineage>
        <taxon>Bacteria</taxon>
        <taxon>Bacillati</taxon>
        <taxon>Candidatus Sysuimicrobiota</taxon>
        <taxon>Candidatus Sysuimicrobiia</taxon>
        <taxon>Candidatus Sysuimicrobiales</taxon>
        <taxon>Candidatus Segetimicrobiaceae</taxon>
        <taxon>Candidatus Segetimicrobium</taxon>
    </lineage>
</organism>
<comment type="caution">
    <text evidence="4">The sequence shown here is derived from an EMBL/GenBank/DDBJ whole genome shotgun (WGS) entry which is preliminary data.</text>
</comment>
<accession>A0A537LDJ7</accession>
<dbReference type="GO" id="GO:0005524">
    <property type="term" value="F:ATP binding"/>
    <property type="evidence" value="ECO:0007669"/>
    <property type="project" value="UniProtKB-KW"/>
</dbReference>
<dbReference type="GO" id="GO:0035556">
    <property type="term" value="P:intracellular signal transduction"/>
    <property type="evidence" value="ECO:0007669"/>
    <property type="project" value="InterPro"/>
</dbReference>
<dbReference type="GO" id="GO:0004016">
    <property type="term" value="F:adenylate cyclase activity"/>
    <property type="evidence" value="ECO:0007669"/>
    <property type="project" value="TreeGrafter"/>
</dbReference>
<gene>
    <name evidence="4" type="ORF">E6H01_02280</name>
</gene>
<dbReference type="Gene3D" id="1.25.40.10">
    <property type="entry name" value="Tetratricopeptide repeat domain"/>
    <property type="match status" value="2"/>
</dbReference>
<keyword evidence="1" id="KW-0547">Nucleotide-binding</keyword>
<sequence>MVRPRAKRSLFLPPREMTVPFRGDPNWPQCSDLGPYQTWQLRLLLRVRVGSGCQVGTGLVRPIGDRYTDLMVEPSIRCPQCGTTNPPQAQFCMRCGTALVQRCPTCGRVNPSGAQFCLQCGTPLQGTGAAERRVVTVLFADLAGSTRLTKQLDPEPMRALIARFFAAMREEITRYGGTVEKFIGDAVMAVFGMPAAHEDDPERALRAALAMQRRMASLNAELDADLHLRIAITTGEVVADLLAAAAGQFMVTGEVVNFAARLQAQAPPDGIVMDDRTCEATRHAIAHEPLPPLEGEEFGARPRFRVTGLTDKPPARRLQAEMIGRDEEMRFLTALYRRVVEGQHPHLVTVAAVAGIGKTRLVEEFLQNLKHGDAPPHILRGRCPAYGEGLTYWPLAEMLKQECDIKDSDPLAVAGQKLHDGVLRVCAPVLGSDESEMLADDLATIVGTEIPRDYDTLWKTRLARLKTLVDGRPVAVRDPSVGSETRHSSEVVLHSLRGFLYARARSGPLVLVFEDLHWAEQSLLELLERLTARGGEAPMLILCLARPDLLDRHPTWGVRLREHTTLTLSPLSPAHSARLITEALRGTVLPTDVRDAVLSRAEGNPFFLSEIMSRLIDEGSLRHEGGKWKWVSRSLDIRIPDTIQGLLLSRLDLLSPLEKRVIQDASVVGRIFWPGAINAVDSLSPDETAAAMARLVERDLIEERPASSLAGEREFAFSHALIREVAYTTLPKTARSEHHRRLATWLQESAPDHGEEFLEILAHHLEHAWRYRFETGDHADELARDAVDALRRAARRATALGTLPEARRLYERALTIVRSAGLHADATLYAELLTDHSDVVKWMSAPATVFASTETVLQLAQQIGRDDLLARAWLNRAFAEYDKNSLQTAESALHKALELFKRLADRQGEAEVYELLGIITHSLRGRLSKAQTAYRKALELYEAMGEGKGAARTTAFLGRALLDAGELAQAKPLLLNALGLARTHHERISEARSLIALAIIEHLAGDPAACVSNFTGSIAIWRQLGDAVGEAYTHRHLGMHLLRRGKPEEAEREIQTARQLLRENGAVEDSPFLLRSLAEVYLAKGDLARASDYGERSIAALLGDDEMPLATHRVTLARVRAAQGRTEEAEALFAESVEFLGQQDQEYRFDLAVSLLKYGEALQLMEQPHGASNFVREADAKLQSIESIESVESLGSTDTDHFLR</sequence>
<feature type="domain" description="Guanylate cyclase" evidence="3">
    <location>
        <begin position="136"/>
        <end position="263"/>
    </location>
</feature>
<protein>
    <submittedName>
        <fullName evidence="4">Tetratricopeptide repeat protein</fullName>
    </submittedName>
</protein>
<dbReference type="Pfam" id="PF12773">
    <property type="entry name" value="DZR"/>
    <property type="match status" value="1"/>
</dbReference>
<dbReference type="Gene3D" id="3.30.70.1230">
    <property type="entry name" value="Nucleotide cyclase"/>
    <property type="match status" value="1"/>
</dbReference>
<dbReference type="GO" id="GO:0009190">
    <property type="term" value="P:cyclic nucleotide biosynthetic process"/>
    <property type="evidence" value="ECO:0007669"/>
    <property type="project" value="InterPro"/>
</dbReference>
<dbReference type="Pfam" id="PF13424">
    <property type="entry name" value="TPR_12"/>
    <property type="match status" value="2"/>
</dbReference>
<proteinExistence type="predicted"/>